<dbReference type="AlphaFoldDB" id="A0AAE0FJZ8"/>
<dbReference type="Proteomes" id="UP001190700">
    <property type="component" value="Unassembled WGS sequence"/>
</dbReference>
<evidence type="ECO:0000313" key="1">
    <source>
        <dbReference type="EMBL" id="KAK3261087.1"/>
    </source>
</evidence>
<proteinExistence type="predicted"/>
<dbReference type="EMBL" id="LGRX02017157">
    <property type="protein sequence ID" value="KAK3261087.1"/>
    <property type="molecule type" value="Genomic_DNA"/>
</dbReference>
<gene>
    <name evidence="1" type="ORF">CYMTET_29994</name>
</gene>
<organism evidence="1 2">
    <name type="scientific">Cymbomonas tetramitiformis</name>
    <dbReference type="NCBI Taxonomy" id="36881"/>
    <lineage>
        <taxon>Eukaryota</taxon>
        <taxon>Viridiplantae</taxon>
        <taxon>Chlorophyta</taxon>
        <taxon>Pyramimonadophyceae</taxon>
        <taxon>Pyramimonadales</taxon>
        <taxon>Pyramimonadaceae</taxon>
        <taxon>Cymbomonas</taxon>
    </lineage>
</organism>
<reference evidence="1 2" key="1">
    <citation type="journal article" date="2015" name="Genome Biol. Evol.">
        <title>Comparative Genomics of a Bacterivorous Green Alga Reveals Evolutionary Causalities and Consequences of Phago-Mixotrophic Mode of Nutrition.</title>
        <authorList>
            <person name="Burns J.A."/>
            <person name="Paasch A."/>
            <person name="Narechania A."/>
            <person name="Kim E."/>
        </authorList>
    </citation>
    <scope>NUCLEOTIDE SEQUENCE [LARGE SCALE GENOMIC DNA]</scope>
    <source>
        <strain evidence="1 2">PLY_AMNH</strain>
    </source>
</reference>
<evidence type="ECO:0000313" key="2">
    <source>
        <dbReference type="Proteomes" id="UP001190700"/>
    </source>
</evidence>
<sequence length="154" mass="17577">KWHVEVVAFEDAPQGNKDASNKHKALVRQLQRHYVIYSNHKLGLLRPLNRLVKFANAETVLVVNSGQHASVSPQWVESAVHALHVHPVRQRSLRERLSQDGRRSPGPNWGGLDLVLSALAPWWVPIARPWTWCGWCWDAPHSILMERTARILKA</sequence>
<protein>
    <submittedName>
        <fullName evidence="1">Uncharacterized protein</fullName>
    </submittedName>
</protein>
<feature type="non-terminal residue" evidence="1">
    <location>
        <position position="1"/>
    </location>
</feature>
<comment type="caution">
    <text evidence="1">The sequence shown here is derived from an EMBL/GenBank/DDBJ whole genome shotgun (WGS) entry which is preliminary data.</text>
</comment>
<keyword evidence="2" id="KW-1185">Reference proteome</keyword>
<name>A0AAE0FJZ8_9CHLO</name>
<accession>A0AAE0FJZ8</accession>